<evidence type="ECO:0008006" key="4">
    <source>
        <dbReference type="Google" id="ProtNLM"/>
    </source>
</evidence>
<dbReference type="Proteomes" id="UP000214689">
    <property type="component" value="Chromosome"/>
</dbReference>
<reference evidence="3" key="1">
    <citation type="submission" date="2016-05" db="EMBL/GenBank/DDBJ databases">
        <authorList>
            <person name="Holder M.E."/>
            <person name="Ajami N.J."/>
            <person name="Petrosino J.F."/>
        </authorList>
    </citation>
    <scope>NUCLEOTIDE SEQUENCE [LARGE SCALE GENOMIC DNA]</scope>
    <source>
        <strain evidence="3">ATCC 700696</strain>
    </source>
</reference>
<organism evidence="2 3">
    <name type="scientific">Mogibacterium pumilum</name>
    <dbReference type="NCBI Taxonomy" id="86332"/>
    <lineage>
        <taxon>Bacteria</taxon>
        <taxon>Bacillati</taxon>
        <taxon>Bacillota</taxon>
        <taxon>Clostridia</taxon>
        <taxon>Peptostreptococcales</taxon>
        <taxon>Anaerovoracaceae</taxon>
        <taxon>Mogibacterium</taxon>
    </lineage>
</organism>
<dbReference type="PANTHER" id="PTHR34297:SF1">
    <property type="entry name" value="ASP23_GLS24 FAMILY ENVELOPE STRESS RESPONSE PROTEIN"/>
    <property type="match status" value="1"/>
</dbReference>
<evidence type="ECO:0000313" key="2">
    <source>
        <dbReference type="EMBL" id="ASS38021.1"/>
    </source>
</evidence>
<dbReference type="EMBL" id="CP016199">
    <property type="protein sequence ID" value="ASS38021.1"/>
    <property type="molecule type" value="Genomic_DNA"/>
</dbReference>
<evidence type="ECO:0000313" key="3">
    <source>
        <dbReference type="Proteomes" id="UP000214689"/>
    </source>
</evidence>
<dbReference type="AlphaFoldDB" id="A0A223ASR6"/>
<evidence type="ECO:0000256" key="1">
    <source>
        <dbReference type="ARBA" id="ARBA00005721"/>
    </source>
</evidence>
<name>A0A223ASR6_9FIRM</name>
<keyword evidence="3" id="KW-1185">Reference proteome</keyword>
<sequence>MSNFDTTNGNINIDDQVIVGYITEEIYKIKGVSRMISSISDSFSKNIFGRDNGMNGVRIIRDDNNITINIHIIVYYGFNIPQVSYEIQSAIKNSIENLTGLTVDAVNISVEGIDQENS</sequence>
<accession>A0A223ASR6</accession>
<gene>
    <name evidence="2" type="ORF">AXF17_05995</name>
</gene>
<dbReference type="RefSeq" id="WP_094234256.1">
    <property type="nucleotide sequence ID" value="NZ_CP016199.1"/>
</dbReference>
<proteinExistence type="inferred from homology"/>
<dbReference type="OrthoDB" id="9793465at2"/>
<protein>
    <recommendedName>
        <fullName evidence="4">Alkaline-shock protein</fullName>
    </recommendedName>
</protein>
<dbReference type="PANTHER" id="PTHR34297">
    <property type="entry name" value="HYPOTHETICAL CYTOSOLIC PROTEIN-RELATED"/>
    <property type="match status" value="1"/>
</dbReference>
<dbReference type="Pfam" id="PF03780">
    <property type="entry name" value="Asp23"/>
    <property type="match status" value="1"/>
</dbReference>
<comment type="similarity">
    <text evidence="1">Belongs to the asp23 family.</text>
</comment>
<dbReference type="InterPro" id="IPR005531">
    <property type="entry name" value="Asp23"/>
</dbReference>